<keyword evidence="3" id="KW-1185">Reference proteome</keyword>
<sequence length="148" mass="17027">MTVNYILTSSSFLIIIMYMLYLNHSSIFVLKTNSFFTKFLNNTSKFFFVYLILSLIDDIFIGSITPYTGVISICKILTFLYTILILNKCIITKRLIVHNGKIILRKNITNYCLNGSVLEIKTKDTTIKIDLTDDIKESVLSKVKVTFK</sequence>
<keyword evidence="1" id="KW-0472">Membrane</keyword>
<dbReference type="AlphaFoldDB" id="A0A1I1B6I5"/>
<dbReference type="RefSeq" id="WP_090043259.1">
    <property type="nucleotide sequence ID" value="NZ_FOKI01000071.1"/>
</dbReference>
<evidence type="ECO:0000313" key="2">
    <source>
        <dbReference type="EMBL" id="SFB45964.1"/>
    </source>
</evidence>
<protein>
    <submittedName>
        <fullName evidence="2">Uncharacterized protein</fullName>
    </submittedName>
</protein>
<evidence type="ECO:0000256" key="1">
    <source>
        <dbReference type="SAM" id="Phobius"/>
    </source>
</evidence>
<dbReference type="Proteomes" id="UP000198619">
    <property type="component" value="Unassembled WGS sequence"/>
</dbReference>
<reference evidence="2 3" key="1">
    <citation type="submission" date="2016-10" db="EMBL/GenBank/DDBJ databases">
        <authorList>
            <person name="de Groot N.N."/>
        </authorList>
    </citation>
    <scope>NUCLEOTIDE SEQUENCE [LARGE SCALE GENOMIC DNA]</scope>
    <source>
        <strain evidence="2 3">DSM 12271</strain>
    </source>
</reference>
<feature type="transmembrane region" description="Helical" evidence="1">
    <location>
        <begin position="67"/>
        <end position="86"/>
    </location>
</feature>
<accession>A0A1I1B6I5</accession>
<keyword evidence="1" id="KW-1133">Transmembrane helix</keyword>
<gene>
    <name evidence="2" type="ORF">SAMN04488528_10713</name>
</gene>
<organism evidence="2 3">
    <name type="scientific">Clostridium frigidicarnis</name>
    <dbReference type="NCBI Taxonomy" id="84698"/>
    <lineage>
        <taxon>Bacteria</taxon>
        <taxon>Bacillati</taxon>
        <taxon>Bacillota</taxon>
        <taxon>Clostridia</taxon>
        <taxon>Eubacteriales</taxon>
        <taxon>Clostridiaceae</taxon>
        <taxon>Clostridium</taxon>
    </lineage>
</organism>
<dbReference type="EMBL" id="FOKI01000071">
    <property type="protein sequence ID" value="SFB45964.1"/>
    <property type="molecule type" value="Genomic_DNA"/>
</dbReference>
<feature type="transmembrane region" description="Helical" evidence="1">
    <location>
        <begin position="6"/>
        <end position="22"/>
    </location>
</feature>
<feature type="transmembrane region" description="Helical" evidence="1">
    <location>
        <begin position="43"/>
        <end position="61"/>
    </location>
</feature>
<keyword evidence="1" id="KW-0812">Transmembrane</keyword>
<proteinExistence type="predicted"/>
<evidence type="ECO:0000313" key="3">
    <source>
        <dbReference type="Proteomes" id="UP000198619"/>
    </source>
</evidence>
<name>A0A1I1B6I5_9CLOT</name>